<name>A0A2S9J6Q8_9SPHI</name>
<dbReference type="PANTHER" id="PTHR40045">
    <property type="entry name" value="YCGG FAMILY PROTEIN"/>
    <property type="match status" value="1"/>
</dbReference>
<protein>
    <submittedName>
        <fullName evidence="1">YqcI/YcgG family protein</fullName>
    </submittedName>
</protein>
<dbReference type="Proteomes" id="UP000239711">
    <property type="component" value="Unassembled WGS sequence"/>
</dbReference>
<evidence type="ECO:0000313" key="1">
    <source>
        <dbReference type="EMBL" id="PRD48437.1"/>
    </source>
</evidence>
<dbReference type="InterPro" id="IPR014988">
    <property type="entry name" value="Uncharacterised_YqcI/YcgG"/>
</dbReference>
<dbReference type="OrthoDB" id="283514at2"/>
<dbReference type="EMBL" id="PVBQ01000003">
    <property type="protein sequence ID" value="PRD48437.1"/>
    <property type="molecule type" value="Genomic_DNA"/>
</dbReference>
<organism evidence="1 2">
    <name type="scientific">Sphingobacterium haloxyli</name>
    <dbReference type="NCBI Taxonomy" id="2100533"/>
    <lineage>
        <taxon>Bacteria</taxon>
        <taxon>Pseudomonadati</taxon>
        <taxon>Bacteroidota</taxon>
        <taxon>Sphingobacteriia</taxon>
        <taxon>Sphingobacteriales</taxon>
        <taxon>Sphingobacteriaceae</taxon>
        <taxon>Sphingobacterium</taxon>
    </lineage>
</organism>
<dbReference type="RefSeq" id="WP_105715757.1">
    <property type="nucleotide sequence ID" value="NZ_PVBQ01000003.1"/>
</dbReference>
<evidence type="ECO:0000313" key="2">
    <source>
        <dbReference type="Proteomes" id="UP000239711"/>
    </source>
</evidence>
<sequence>MGAKEIKTYFKPEDIIAGSNQQIQEISQDFIQKIDAVDYPCVGAKSAMHTDQYRFGIYGKMGAEESTRALNNDLKTYVEETVAADSQYMSMIAVFTDQIQSELDFEKKLWLQLQTLHDSEKDEQPWDPTVGSNPDERDFSFSFHGKAFFVVGMHPHASRRARRFKYPAMAFNLHSQFERLRDLDLYEKMKSTIRDRDINYDGDINPMLSDHGEGLEAPQYSGRKVDKSWKCPFHAK</sequence>
<dbReference type="PANTHER" id="PTHR40045:SF1">
    <property type="entry name" value="YQCI_YCGG FAMILY PROTEIN"/>
    <property type="match status" value="1"/>
</dbReference>
<comment type="caution">
    <text evidence="1">The sequence shown here is derived from an EMBL/GenBank/DDBJ whole genome shotgun (WGS) entry which is preliminary data.</text>
</comment>
<keyword evidence="2" id="KW-1185">Reference proteome</keyword>
<dbReference type="AlphaFoldDB" id="A0A2S9J6Q8"/>
<dbReference type="NCBIfam" id="NF041366">
    <property type="entry name" value="GntA_guanitoxin"/>
    <property type="match status" value="1"/>
</dbReference>
<gene>
    <name evidence="1" type="ORF">C5745_04320</name>
</gene>
<accession>A0A2S9J6Q8</accession>
<dbReference type="Pfam" id="PF08892">
    <property type="entry name" value="YqcI_YcgG"/>
    <property type="match status" value="1"/>
</dbReference>
<proteinExistence type="predicted"/>
<reference evidence="1 2" key="1">
    <citation type="submission" date="2018-02" db="EMBL/GenBank/DDBJ databases">
        <title>The draft genome of Sphingobacterium sp. 5JN-11.</title>
        <authorList>
            <person name="Liu L."/>
            <person name="Li L."/>
            <person name="Liang L."/>
            <person name="Zhang X."/>
            <person name="Wang T."/>
        </authorList>
    </citation>
    <scope>NUCLEOTIDE SEQUENCE [LARGE SCALE GENOMIC DNA]</scope>
    <source>
        <strain evidence="1 2">5JN-11</strain>
    </source>
</reference>